<dbReference type="InterPro" id="IPR036087">
    <property type="entry name" value="Nict_dMeBzImd_PRibTrfase_sf"/>
</dbReference>
<dbReference type="Gene3D" id="1.10.1610.10">
    <property type="match status" value="1"/>
</dbReference>
<proteinExistence type="inferred from homology"/>
<gene>
    <name evidence="10 11" type="primary">cobT</name>
    <name evidence="11" type="ORF">HND93_28240</name>
</gene>
<comment type="caution">
    <text evidence="11">The sequence shown here is derived from an EMBL/GenBank/DDBJ whole genome shotgun (WGS) entry which is preliminary data.</text>
</comment>
<evidence type="ECO:0000313" key="11">
    <source>
        <dbReference type="EMBL" id="NYZ23607.1"/>
    </source>
</evidence>
<evidence type="ECO:0000256" key="1">
    <source>
        <dbReference type="ARBA" id="ARBA00005049"/>
    </source>
</evidence>
<comment type="similarity">
    <text evidence="2 10">Belongs to the CobT family.</text>
</comment>
<dbReference type="PANTHER" id="PTHR43463">
    <property type="entry name" value="NICOTINATE-NUCLEOTIDE--DIMETHYLBENZIMIDAZOLE PHOSPHORIBOSYLTRANSFERASE"/>
    <property type="match status" value="1"/>
</dbReference>
<dbReference type="SUPFAM" id="SSF52733">
    <property type="entry name" value="Nicotinate mononucleotide:5,6-dimethylbenzimidazole phosphoribosyltransferase (CobT)"/>
    <property type="match status" value="1"/>
</dbReference>
<evidence type="ECO:0000256" key="3">
    <source>
        <dbReference type="ARBA" id="ARBA00011991"/>
    </source>
</evidence>
<evidence type="ECO:0000256" key="4">
    <source>
        <dbReference type="ARBA" id="ARBA00015486"/>
    </source>
</evidence>
<comment type="pathway">
    <text evidence="1 10">Nucleoside biosynthesis; alpha-ribazole biosynthesis; alpha-ribazole from 5,6-dimethylbenzimidazole: step 1/2.</text>
</comment>
<comment type="catalytic activity">
    <reaction evidence="9 10">
        <text>5,6-dimethylbenzimidazole + nicotinate beta-D-ribonucleotide = alpha-ribazole 5'-phosphate + nicotinate + H(+)</text>
        <dbReference type="Rhea" id="RHEA:11196"/>
        <dbReference type="ChEBI" id="CHEBI:15378"/>
        <dbReference type="ChEBI" id="CHEBI:15890"/>
        <dbReference type="ChEBI" id="CHEBI:32544"/>
        <dbReference type="ChEBI" id="CHEBI:57502"/>
        <dbReference type="ChEBI" id="CHEBI:57918"/>
        <dbReference type="EC" id="2.4.2.21"/>
    </reaction>
</comment>
<protein>
    <recommendedName>
        <fullName evidence="4 10">Nicotinate-nucleotide--dimethylbenzimidazole phosphoribosyltransferase</fullName>
        <shortName evidence="10">NN:DBI PRT</shortName>
        <ecNumber evidence="3 10">2.4.2.21</ecNumber>
    </recommendedName>
    <alternativeName>
        <fullName evidence="8 10">N(1)-alpha-phosphoribosyltransferase</fullName>
    </alternativeName>
</protein>
<evidence type="ECO:0000313" key="12">
    <source>
        <dbReference type="Proteomes" id="UP000584642"/>
    </source>
</evidence>
<accession>A0ABX2THS4</accession>
<evidence type="ECO:0000256" key="5">
    <source>
        <dbReference type="ARBA" id="ARBA00022573"/>
    </source>
</evidence>
<keyword evidence="12" id="KW-1185">Reference proteome</keyword>
<dbReference type="RefSeq" id="WP_180285378.1">
    <property type="nucleotide sequence ID" value="NZ_JABFDB010000028.1"/>
</dbReference>
<keyword evidence="5 10" id="KW-0169">Cobalamin biosynthesis</keyword>
<dbReference type="NCBIfam" id="TIGR03160">
    <property type="entry name" value="cobT_DBIPRT"/>
    <property type="match status" value="1"/>
</dbReference>
<dbReference type="HAMAP" id="MF_00230">
    <property type="entry name" value="CobT"/>
    <property type="match status" value="1"/>
</dbReference>
<evidence type="ECO:0000256" key="9">
    <source>
        <dbReference type="ARBA" id="ARBA00047340"/>
    </source>
</evidence>
<dbReference type="GO" id="GO:0008939">
    <property type="term" value="F:nicotinate-nucleotide-dimethylbenzimidazole phosphoribosyltransferase activity"/>
    <property type="evidence" value="ECO:0007669"/>
    <property type="project" value="UniProtKB-EC"/>
</dbReference>
<dbReference type="Gene3D" id="3.40.50.10210">
    <property type="match status" value="1"/>
</dbReference>
<evidence type="ECO:0000256" key="8">
    <source>
        <dbReference type="ARBA" id="ARBA00030686"/>
    </source>
</evidence>
<dbReference type="EC" id="2.4.2.21" evidence="3 10"/>
<name>A0ABX2THS4_9PROT</name>
<feature type="active site" description="Proton acceptor" evidence="10">
    <location>
        <position position="308"/>
    </location>
</feature>
<dbReference type="InterPro" id="IPR023195">
    <property type="entry name" value="Nict_dMeBzImd_PRibTrfase_N"/>
</dbReference>
<dbReference type="InterPro" id="IPR003200">
    <property type="entry name" value="Nict_dMeBzImd_PRibTrfase"/>
</dbReference>
<sequence length="341" mass="35681">MSNAQPALTFEEMRALVRNLPGPDLDSGTAALQRQSQLTKPPGSLGRLEDLAQWLATWQGRHPAELRRPRVAVFAANHGVVAQGVSPYPAAVTAQMVANFARGGAAVNRLCEVADAELRVYELDLDNPTRDFTESPAMDEEECCRAMAYGMMAAEMGVQLLGLGEMGIGNTTAAAALCCALFGGDARGWVGRGTGVDDAGFERKVAAVEAGLAANPQARDDPFEALRRLGGFEFAAIAGAVLAARMARMPVVLDGYACTAAAAVLFKADRRALDHCVVAHRSVEPGHSRLLEAIGKDPILDLGMRLGEGSGAALAIPILKAAAECHAGMATFAEAGVSDRA</sequence>
<dbReference type="InterPro" id="IPR017846">
    <property type="entry name" value="Nict_dMeBzImd_PRibTrfase_bact"/>
</dbReference>
<dbReference type="EMBL" id="JABFDB010000028">
    <property type="protein sequence ID" value="NYZ23607.1"/>
    <property type="molecule type" value="Genomic_DNA"/>
</dbReference>
<dbReference type="NCBIfam" id="NF000996">
    <property type="entry name" value="PRK00105.1"/>
    <property type="match status" value="1"/>
</dbReference>
<dbReference type="Proteomes" id="UP000584642">
    <property type="component" value="Unassembled WGS sequence"/>
</dbReference>
<evidence type="ECO:0000256" key="7">
    <source>
        <dbReference type="ARBA" id="ARBA00022679"/>
    </source>
</evidence>
<reference evidence="11 12" key="1">
    <citation type="submission" date="2020-05" db="EMBL/GenBank/DDBJ databases">
        <title>Azospirillum oleiclasticum sp. nov, a nitrogen-fixing and heavy crude oil-emulsifying bacterium isolated from the crude oil of Yumen Oilfield.</title>
        <authorList>
            <person name="Wu D."/>
            <person name="Cai M."/>
            <person name="Zhang X."/>
        </authorList>
    </citation>
    <scope>NUCLEOTIDE SEQUENCE [LARGE SCALE GENOMIC DNA]</scope>
    <source>
        <strain evidence="11 12">ROY-1-1-2</strain>
    </source>
</reference>
<keyword evidence="6 10" id="KW-0328">Glycosyltransferase</keyword>
<dbReference type="PANTHER" id="PTHR43463:SF1">
    <property type="entry name" value="NICOTINATE-NUCLEOTIDE--DIMETHYLBENZIMIDAZOLE PHOSPHORIBOSYLTRANSFERASE"/>
    <property type="match status" value="1"/>
</dbReference>
<evidence type="ECO:0000256" key="2">
    <source>
        <dbReference type="ARBA" id="ARBA00007110"/>
    </source>
</evidence>
<evidence type="ECO:0000256" key="10">
    <source>
        <dbReference type="HAMAP-Rule" id="MF_00230"/>
    </source>
</evidence>
<organism evidence="11 12">
    <name type="scientific">Azospirillum oleiclasticum</name>
    <dbReference type="NCBI Taxonomy" id="2735135"/>
    <lineage>
        <taxon>Bacteria</taxon>
        <taxon>Pseudomonadati</taxon>
        <taxon>Pseudomonadota</taxon>
        <taxon>Alphaproteobacteria</taxon>
        <taxon>Rhodospirillales</taxon>
        <taxon>Azospirillaceae</taxon>
        <taxon>Azospirillum</taxon>
    </lineage>
</organism>
<dbReference type="CDD" id="cd02439">
    <property type="entry name" value="DMB-PRT_CobT"/>
    <property type="match status" value="1"/>
</dbReference>
<keyword evidence="7 10" id="KW-0808">Transferase</keyword>
<dbReference type="Pfam" id="PF02277">
    <property type="entry name" value="DBI_PRT"/>
    <property type="match status" value="1"/>
</dbReference>
<comment type="function">
    <text evidence="10">Catalyzes the synthesis of alpha-ribazole-5'-phosphate from nicotinate mononucleotide (NAMN) and 5,6-dimethylbenzimidazole (DMB).</text>
</comment>
<evidence type="ECO:0000256" key="6">
    <source>
        <dbReference type="ARBA" id="ARBA00022676"/>
    </source>
</evidence>